<comment type="caution">
    <text evidence="5">The sequence shown here is derived from an EMBL/GenBank/DDBJ whole genome shotgun (WGS) entry which is preliminary data.</text>
</comment>
<sequence length="212" mass="23956">MAKESLEELAHPDYWDKRYAANDDDAKRYDWLRNFETLKPFLITHLPSPDTNPKILHLGSGNSTLPVDLSNLGYKDQIAVDFSATVIANMKATNPGIAWREMDIRHLTFEAESFDVCIDKATLDAMLYGSLWDPEEEVRANVKAYVDEVARVLKPGGVWVYVTWRQPHFIKPLVSREGVWSLDVEVLGGGEGGFEYFGFVMKKVQNEGLAMG</sequence>
<accession>A0AAN7W0K5</accession>
<dbReference type="GO" id="GO:0008757">
    <property type="term" value="F:S-adenosylmethionine-dependent methyltransferase activity"/>
    <property type="evidence" value="ECO:0007669"/>
    <property type="project" value="InterPro"/>
</dbReference>
<dbReference type="InterPro" id="IPR051419">
    <property type="entry name" value="Lys/N-term_MeTrsfase_sf"/>
</dbReference>
<dbReference type="PANTHER" id="PTHR12176:SF80">
    <property type="entry name" value="EEF1A LYSINE METHYLTRANSFERASE 4"/>
    <property type="match status" value="1"/>
</dbReference>
<dbReference type="Pfam" id="PF08241">
    <property type="entry name" value="Methyltransf_11"/>
    <property type="match status" value="1"/>
</dbReference>
<keyword evidence="3" id="KW-0808">Transferase</keyword>
<evidence type="ECO:0000256" key="3">
    <source>
        <dbReference type="ARBA" id="ARBA00022679"/>
    </source>
</evidence>
<dbReference type="Proteomes" id="UP001310594">
    <property type="component" value="Unassembled WGS sequence"/>
</dbReference>
<proteinExistence type="inferred from homology"/>
<protein>
    <recommendedName>
        <fullName evidence="4">Methyltransferase type 11 domain-containing protein</fullName>
    </recommendedName>
</protein>
<evidence type="ECO:0000313" key="5">
    <source>
        <dbReference type="EMBL" id="KAK5694914.1"/>
    </source>
</evidence>
<evidence type="ECO:0000313" key="6">
    <source>
        <dbReference type="Proteomes" id="UP001310594"/>
    </source>
</evidence>
<dbReference type="GO" id="GO:0032259">
    <property type="term" value="P:methylation"/>
    <property type="evidence" value="ECO:0007669"/>
    <property type="project" value="UniProtKB-KW"/>
</dbReference>
<dbReference type="InterPro" id="IPR029063">
    <property type="entry name" value="SAM-dependent_MTases_sf"/>
</dbReference>
<dbReference type="SUPFAM" id="SSF53335">
    <property type="entry name" value="S-adenosyl-L-methionine-dependent methyltransferases"/>
    <property type="match status" value="1"/>
</dbReference>
<evidence type="ECO:0000256" key="1">
    <source>
        <dbReference type="ARBA" id="ARBA00008361"/>
    </source>
</evidence>
<dbReference type="PANTHER" id="PTHR12176">
    <property type="entry name" value="SAM-DEPENDENT METHYLTRANSFERASE SUPERFAMILY PROTEIN"/>
    <property type="match status" value="1"/>
</dbReference>
<reference evidence="5" key="1">
    <citation type="submission" date="2023-08" db="EMBL/GenBank/DDBJ databases">
        <title>Black Yeasts Isolated from many extreme environments.</title>
        <authorList>
            <person name="Coleine C."/>
            <person name="Stajich J.E."/>
            <person name="Selbmann L."/>
        </authorList>
    </citation>
    <scope>NUCLEOTIDE SEQUENCE</scope>
    <source>
        <strain evidence="5">CCFEE 5810</strain>
    </source>
</reference>
<keyword evidence="2" id="KW-0489">Methyltransferase</keyword>
<dbReference type="EMBL" id="JAVRQU010000015">
    <property type="protein sequence ID" value="KAK5694914.1"/>
    <property type="molecule type" value="Genomic_DNA"/>
</dbReference>
<name>A0AAN7W0K5_9PEZI</name>
<gene>
    <name evidence="5" type="ORF">LTR97_009506</name>
</gene>
<evidence type="ECO:0000259" key="4">
    <source>
        <dbReference type="Pfam" id="PF08241"/>
    </source>
</evidence>
<dbReference type="InterPro" id="IPR013216">
    <property type="entry name" value="Methyltransf_11"/>
</dbReference>
<evidence type="ECO:0000256" key="2">
    <source>
        <dbReference type="ARBA" id="ARBA00022603"/>
    </source>
</evidence>
<dbReference type="Gene3D" id="3.40.50.150">
    <property type="entry name" value="Vaccinia Virus protein VP39"/>
    <property type="match status" value="1"/>
</dbReference>
<dbReference type="AlphaFoldDB" id="A0AAN7W0K5"/>
<dbReference type="CDD" id="cd02440">
    <property type="entry name" value="AdoMet_MTases"/>
    <property type="match status" value="1"/>
</dbReference>
<comment type="similarity">
    <text evidence="1">Belongs to the methyltransferase superfamily.</text>
</comment>
<organism evidence="5 6">
    <name type="scientific">Elasticomyces elasticus</name>
    <dbReference type="NCBI Taxonomy" id="574655"/>
    <lineage>
        <taxon>Eukaryota</taxon>
        <taxon>Fungi</taxon>
        <taxon>Dikarya</taxon>
        <taxon>Ascomycota</taxon>
        <taxon>Pezizomycotina</taxon>
        <taxon>Dothideomycetes</taxon>
        <taxon>Dothideomycetidae</taxon>
        <taxon>Mycosphaerellales</taxon>
        <taxon>Teratosphaeriaceae</taxon>
        <taxon>Elasticomyces</taxon>
    </lineage>
</organism>
<feature type="domain" description="Methyltransferase type 11" evidence="4">
    <location>
        <begin position="56"/>
        <end position="159"/>
    </location>
</feature>